<gene>
    <name evidence="2" type="ORF">EYF80_061333</name>
</gene>
<protein>
    <submittedName>
        <fullName evidence="2">Uncharacterized protein</fullName>
    </submittedName>
</protein>
<evidence type="ECO:0000313" key="2">
    <source>
        <dbReference type="EMBL" id="TNN28518.1"/>
    </source>
</evidence>
<reference evidence="2 3" key="1">
    <citation type="submission" date="2019-03" db="EMBL/GenBank/DDBJ databases">
        <title>First draft genome of Liparis tanakae, snailfish: a comprehensive survey of snailfish specific genes.</title>
        <authorList>
            <person name="Kim W."/>
            <person name="Song I."/>
            <person name="Jeong J.-H."/>
            <person name="Kim D."/>
            <person name="Kim S."/>
            <person name="Ryu S."/>
            <person name="Song J.Y."/>
            <person name="Lee S.K."/>
        </authorList>
    </citation>
    <scope>NUCLEOTIDE SEQUENCE [LARGE SCALE GENOMIC DNA]</scope>
    <source>
        <tissue evidence="2">Muscle</tissue>
    </source>
</reference>
<name>A0A4Z2EIE4_9TELE</name>
<dbReference type="AlphaFoldDB" id="A0A4Z2EIE4"/>
<proteinExistence type="predicted"/>
<feature type="region of interest" description="Disordered" evidence="1">
    <location>
        <begin position="139"/>
        <end position="161"/>
    </location>
</feature>
<accession>A0A4Z2EIE4</accession>
<evidence type="ECO:0000256" key="1">
    <source>
        <dbReference type="SAM" id="MobiDB-lite"/>
    </source>
</evidence>
<dbReference type="EMBL" id="SRLO01006810">
    <property type="protein sequence ID" value="TNN28518.1"/>
    <property type="molecule type" value="Genomic_DNA"/>
</dbReference>
<comment type="caution">
    <text evidence="2">The sequence shown here is derived from an EMBL/GenBank/DDBJ whole genome shotgun (WGS) entry which is preliminary data.</text>
</comment>
<dbReference type="Proteomes" id="UP000314294">
    <property type="component" value="Unassembled WGS sequence"/>
</dbReference>
<keyword evidence="3" id="KW-1185">Reference proteome</keyword>
<organism evidence="2 3">
    <name type="scientific">Liparis tanakae</name>
    <name type="common">Tanaka's snailfish</name>
    <dbReference type="NCBI Taxonomy" id="230148"/>
    <lineage>
        <taxon>Eukaryota</taxon>
        <taxon>Metazoa</taxon>
        <taxon>Chordata</taxon>
        <taxon>Craniata</taxon>
        <taxon>Vertebrata</taxon>
        <taxon>Euteleostomi</taxon>
        <taxon>Actinopterygii</taxon>
        <taxon>Neopterygii</taxon>
        <taxon>Teleostei</taxon>
        <taxon>Neoteleostei</taxon>
        <taxon>Acanthomorphata</taxon>
        <taxon>Eupercaria</taxon>
        <taxon>Perciformes</taxon>
        <taxon>Cottioidei</taxon>
        <taxon>Cottales</taxon>
        <taxon>Liparidae</taxon>
        <taxon>Liparis</taxon>
    </lineage>
</organism>
<sequence length="161" mass="17445">MSTFDGVTLPVFSLRVALLMFRIIKFQHAAARPGHDLAACKSSEDERAAVTHLASRIKSKTTTLVIFASSERPLVTALAKARLLPRAVNQDVLSPPETPRVLQPSENPSRLIHADPRPEIFLSIEFVTPDGAISMTKRGMLGREQRNGGGGGCLVKTSEDS</sequence>
<evidence type="ECO:0000313" key="3">
    <source>
        <dbReference type="Proteomes" id="UP000314294"/>
    </source>
</evidence>